<name>A0AAE0EYK5_9CHLO</name>
<keyword evidence="2" id="KW-1185">Reference proteome</keyword>
<evidence type="ECO:0000313" key="2">
    <source>
        <dbReference type="Proteomes" id="UP001190700"/>
    </source>
</evidence>
<sequence>MKPGVRSDGHPLSMNFDDAEARTSGRVVDLTPRKVAEVSKVLRLSCPGGLQEVEDSLLVCNRSPESGAGHFVCLTNAFPAIGLLVVDAGGSRGEDGAIFWLKWGDDGMGGTIHDICGSRSPKWILQEVDRGRELGKPYGIAYYGTDERPGIFLVSDNQGHHVRYFRFDLAIIDGTIRRDVQLSGRLVGSGTPALRGGTADESGLCQ</sequence>
<evidence type="ECO:0000313" key="1">
    <source>
        <dbReference type="EMBL" id="KAK3244959.1"/>
    </source>
</evidence>
<proteinExistence type="predicted"/>
<dbReference type="EMBL" id="LGRX02031179">
    <property type="protein sequence ID" value="KAK3244959.1"/>
    <property type="molecule type" value="Genomic_DNA"/>
</dbReference>
<comment type="caution">
    <text evidence="1">The sequence shown here is derived from an EMBL/GenBank/DDBJ whole genome shotgun (WGS) entry which is preliminary data.</text>
</comment>
<organism evidence="1 2">
    <name type="scientific">Cymbomonas tetramitiformis</name>
    <dbReference type="NCBI Taxonomy" id="36881"/>
    <lineage>
        <taxon>Eukaryota</taxon>
        <taxon>Viridiplantae</taxon>
        <taxon>Chlorophyta</taxon>
        <taxon>Pyramimonadophyceae</taxon>
        <taxon>Pyramimonadales</taxon>
        <taxon>Pyramimonadaceae</taxon>
        <taxon>Cymbomonas</taxon>
    </lineage>
</organism>
<accession>A0AAE0EYK5</accession>
<dbReference type="Proteomes" id="UP001190700">
    <property type="component" value="Unassembled WGS sequence"/>
</dbReference>
<dbReference type="AlphaFoldDB" id="A0AAE0EYK5"/>
<gene>
    <name evidence="1" type="ORF">CYMTET_45450</name>
</gene>
<reference evidence="1 2" key="1">
    <citation type="journal article" date="2015" name="Genome Biol. Evol.">
        <title>Comparative Genomics of a Bacterivorous Green Alga Reveals Evolutionary Causalities and Consequences of Phago-Mixotrophic Mode of Nutrition.</title>
        <authorList>
            <person name="Burns J.A."/>
            <person name="Paasch A."/>
            <person name="Narechania A."/>
            <person name="Kim E."/>
        </authorList>
    </citation>
    <scope>NUCLEOTIDE SEQUENCE [LARGE SCALE GENOMIC DNA]</scope>
    <source>
        <strain evidence="1 2">PLY_AMNH</strain>
    </source>
</reference>
<protein>
    <submittedName>
        <fullName evidence="1">Uncharacterized protein</fullName>
    </submittedName>
</protein>